<evidence type="ECO:0000313" key="3">
    <source>
        <dbReference type="Proteomes" id="UP001589783"/>
    </source>
</evidence>
<dbReference type="Gene3D" id="2.60.120.10">
    <property type="entry name" value="Jelly Rolls"/>
    <property type="match status" value="1"/>
</dbReference>
<comment type="caution">
    <text evidence="2">The sequence shown here is derived from an EMBL/GenBank/DDBJ whole genome shotgun (WGS) entry which is preliminary data.</text>
</comment>
<organism evidence="2 3">
    <name type="scientific">Gordonia phosphorivorans</name>
    <dbReference type="NCBI Taxonomy" id="1056982"/>
    <lineage>
        <taxon>Bacteria</taxon>
        <taxon>Bacillati</taxon>
        <taxon>Actinomycetota</taxon>
        <taxon>Actinomycetes</taxon>
        <taxon>Mycobacteriales</taxon>
        <taxon>Gordoniaceae</taxon>
        <taxon>Gordonia</taxon>
    </lineage>
</organism>
<keyword evidence="3" id="KW-1185">Reference proteome</keyword>
<dbReference type="InterPro" id="IPR011051">
    <property type="entry name" value="RmlC_Cupin_sf"/>
</dbReference>
<dbReference type="InterPro" id="IPR014710">
    <property type="entry name" value="RmlC-like_jellyroll"/>
</dbReference>
<dbReference type="RefSeq" id="WP_382365057.1">
    <property type="nucleotide sequence ID" value="NZ_JBHLWV010000024.1"/>
</dbReference>
<name>A0ABV6HBE3_9ACTN</name>
<proteinExistence type="predicted"/>
<evidence type="ECO:0000313" key="2">
    <source>
        <dbReference type="EMBL" id="MFC0315899.1"/>
    </source>
</evidence>
<sequence>MNQHELNGLVGARLQEARSARNLSLSALTTAEDADAAPEAADAGPRPGGLGALPGLVRSLAGSVTGLLVERLTGAAAGGDADVRRLDRSVVDEATVDVLALTLSPGRDYLGEHTAAGTEHLVVTSGRVRVSGPSGDVLLSAGDSHTWPAGAAHRCAVDDGAATAVLVRRLAHPSR</sequence>
<gene>
    <name evidence="2" type="ORF">ACFFJD_13670</name>
</gene>
<protein>
    <submittedName>
        <fullName evidence="2">Cupin domain-containing protein</fullName>
    </submittedName>
</protein>
<dbReference type="Proteomes" id="UP001589783">
    <property type="component" value="Unassembled WGS sequence"/>
</dbReference>
<evidence type="ECO:0000259" key="1">
    <source>
        <dbReference type="Pfam" id="PF07883"/>
    </source>
</evidence>
<accession>A0ABV6HBE3</accession>
<feature type="domain" description="Cupin type-2" evidence="1">
    <location>
        <begin position="102"/>
        <end position="162"/>
    </location>
</feature>
<dbReference type="InterPro" id="IPR013096">
    <property type="entry name" value="Cupin_2"/>
</dbReference>
<dbReference type="EMBL" id="JBHLWV010000024">
    <property type="protein sequence ID" value="MFC0315899.1"/>
    <property type="molecule type" value="Genomic_DNA"/>
</dbReference>
<dbReference type="Pfam" id="PF07883">
    <property type="entry name" value="Cupin_2"/>
    <property type="match status" value="1"/>
</dbReference>
<dbReference type="SUPFAM" id="SSF51182">
    <property type="entry name" value="RmlC-like cupins"/>
    <property type="match status" value="1"/>
</dbReference>
<reference evidence="2 3" key="1">
    <citation type="submission" date="2024-09" db="EMBL/GenBank/DDBJ databases">
        <authorList>
            <person name="Sun Q."/>
            <person name="Mori K."/>
        </authorList>
    </citation>
    <scope>NUCLEOTIDE SEQUENCE [LARGE SCALE GENOMIC DNA]</scope>
    <source>
        <strain evidence="2 3">CCM 7957</strain>
    </source>
</reference>